<evidence type="ECO:0000313" key="2">
    <source>
        <dbReference type="Proteomes" id="UP001234297"/>
    </source>
</evidence>
<protein>
    <submittedName>
        <fullName evidence="1">Uncharacterized protein</fullName>
    </submittedName>
</protein>
<reference evidence="1 2" key="1">
    <citation type="journal article" date="2022" name="Hortic Res">
        <title>A haplotype resolved chromosomal level avocado genome allows analysis of novel avocado genes.</title>
        <authorList>
            <person name="Nath O."/>
            <person name="Fletcher S.J."/>
            <person name="Hayward A."/>
            <person name="Shaw L.M."/>
            <person name="Masouleh A.K."/>
            <person name="Furtado A."/>
            <person name="Henry R.J."/>
            <person name="Mitter N."/>
        </authorList>
    </citation>
    <scope>NUCLEOTIDE SEQUENCE [LARGE SCALE GENOMIC DNA]</scope>
    <source>
        <strain evidence="2">cv. Hass</strain>
    </source>
</reference>
<name>A0ACC2KJX2_PERAE</name>
<dbReference type="EMBL" id="CM056817">
    <property type="protein sequence ID" value="KAJ8621062.1"/>
    <property type="molecule type" value="Genomic_DNA"/>
</dbReference>
<dbReference type="Proteomes" id="UP001234297">
    <property type="component" value="Chromosome 9"/>
</dbReference>
<proteinExistence type="predicted"/>
<keyword evidence="2" id="KW-1185">Reference proteome</keyword>
<comment type="caution">
    <text evidence="1">The sequence shown here is derived from an EMBL/GenBank/DDBJ whole genome shotgun (WGS) entry which is preliminary data.</text>
</comment>
<gene>
    <name evidence="1" type="ORF">MRB53_029591</name>
</gene>
<evidence type="ECO:0000313" key="1">
    <source>
        <dbReference type="EMBL" id="KAJ8621062.1"/>
    </source>
</evidence>
<sequence>MALRKTLAHRLFNMTKISSQTPISANPTPNTFFRKFLNPPSESNESGFFRRWLQKRGIFNSAVPPECLSLQVGDKLIERLRGMNGDRLRLDGLRHPGSSAAAAPAPSASYDSGISVEDARKLLRVSQLEMVKSALRGVSASKSSVSYREFMEIVSGRVGSDPDEVTNLVRKLDESGVVIVLGNVVFLRPEQVLKAIESAIPLSLDQQNENDPRRKELEEMEKEKSSIDEKAEASVRRELLGGLGFLVLQTAGFMRLTFWELSWDVMEPICFYVTSIYFVAAYTFFLRTSKEPSFEGYFESRFSAKQKRLMKVNKFDVQRFNELRSMFNLSSSSSSSSSSSCNGSKRKLLGAIYQ</sequence>
<accession>A0ACC2KJX2</accession>
<organism evidence="1 2">
    <name type="scientific">Persea americana</name>
    <name type="common">Avocado</name>
    <dbReference type="NCBI Taxonomy" id="3435"/>
    <lineage>
        <taxon>Eukaryota</taxon>
        <taxon>Viridiplantae</taxon>
        <taxon>Streptophyta</taxon>
        <taxon>Embryophyta</taxon>
        <taxon>Tracheophyta</taxon>
        <taxon>Spermatophyta</taxon>
        <taxon>Magnoliopsida</taxon>
        <taxon>Magnoliidae</taxon>
        <taxon>Laurales</taxon>
        <taxon>Lauraceae</taxon>
        <taxon>Persea</taxon>
    </lineage>
</organism>